<evidence type="ECO:0000259" key="7">
    <source>
        <dbReference type="PROSITE" id="PS51296"/>
    </source>
</evidence>
<dbReference type="PROSITE" id="PS51296">
    <property type="entry name" value="RIESKE"/>
    <property type="match status" value="1"/>
</dbReference>
<dbReference type="PANTHER" id="PTHR21266">
    <property type="entry name" value="IRON-SULFUR DOMAIN CONTAINING PROTEIN"/>
    <property type="match status" value="1"/>
</dbReference>
<reference evidence="8 9" key="1">
    <citation type="submission" date="2018-01" db="EMBL/GenBank/DDBJ databases">
        <title>Draft genome sequence of Paucibacter aquatile CR182 isolated from freshwater of the Nakdong River.</title>
        <authorList>
            <person name="Choi A."/>
            <person name="Chung E.J."/>
        </authorList>
    </citation>
    <scope>NUCLEOTIDE SEQUENCE [LARGE SCALE GENOMIC DNA]</scope>
    <source>
        <strain evidence="8 9">CR182</strain>
    </source>
</reference>
<dbReference type="Gene3D" id="2.102.10.10">
    <property type="entry name" value="Rieske [2Fe-2S] iron-sulphur domain"/>
    <property type="match status" value="1"/>
</dbReference>
<dbReference type="SUPFAM" id="SSF55961">
    <property type="entry name" value="Bet v1-like"/>
    <property type="match status" value="1"/>
</dbReference>
<accession>A0A2N8KTR0</accession>
<evidence type="ECO:0000256" key="1">
    <source>
        <dbReference type="ARBA" id="ARBA00022714"/>
    </source>
</evidence>
<feature type="region of interest" description="Disordered" evidence="6">
    <location>
        <begin position="347"/>
        <end position="379"/>
    </location>
</feature>
<sequence length="379" mass="43676">MIPNQWYAILRSEDVKKKKPVGIRRFNKNLVVYRDTAGQVVCLADRCAHKGVPLSHGQQHGDYIACPYHGFQYDANGRCVHMPVLGKNGVVPKHMQVPSFTVREQHGLIWCWTGEQVPEQLPEVPMFKEFAEYTGFTSRYAWHAPTHYTRYVESVCEVYHVPFVHKGSALNIWDPKGGRVDDFSCHLEGHLIRSDFILRPDDDRTAEETLRARLPWTRGWRIGVDVQMPNMVQIRNDVFDVYLIATPIDDENCWLCICYKEPKRDLLFPMVKPLPIPGWRRVRPWLMCRMERFIQQSKDMAALRGQTPKISSLEANRLISVDKVNAYYLRLRDQLIQEAQAQAQSQVSAASAQRAANEQEAPPCEIKPIHILPHKPQAA</sequence>
<dbReference type="GO" id="GO:0051537">
    <property type="term" value="F:2 iron, 2 sulfur cluster binding"/>
    <property type="evidence" value="ECO:0007669"/>
    <property type="project" value="UniProtKB-KW"/>
</dbReference>
<dbReference type="InterPro" id="IPR017941">
    <property type="entry name" value="Rieske_2Fe-2S"/>
</dbReference>
<evidence type="ECO:0000256" key="6">
    <source>
        <dbReference type="SAM" id="MobiDB-lite"/>
    </source>
</evidence>
<dbReference type="Proteomes" id="UP000235916">
    <property type="component" value="Unassembled WGS sequence"/>
</dbReference>
<evidence type="ECO:0000256" key="3">
    <source>
        <dbReference type="ARBA" id="ARBA00023002"/>
    </source>
</evidence>
<evidence type="ECO:0000256" key="5">
    <source>
        <dbReference type="ARBA" id="ARBA00023014"/>
    </source>
</evidence>
<organism evidence="8 9">
    <name type="scientific">Kinneretia aquatilis</name>
    <dbReference type="NCBI Taxonomy" id="2070761"/>
    <lineage>
        <taxon>Bacteria</taxon>
        <taxon>Pseudomonadati</taxon>
        <taxon>Pseudomonadota</taxon>
        <taxon>Betaproteobacteria</taxon>
        <taxon>Burkholderiales</taxon>
        <taxon>Sphaerotilaceae</taxon>
        <taxon>Roseateles</taxon>
    </lineage>
</organism>
<keyword evidence="4" id="KW-0408">Iron</keyword>
<evidence type="ECO:0000313" key="8">
    <source>
        <dbReference type="EMBL" id="PND36847.1"/>
    </source>
</evidence>
<dbReference type="OrthoDB" id="9790995at2"/>
<dbReference type="InterPro" id="IPR036922">
    <property type="entry name" value="Rieske_2Fe-2S_sf"/>
</dbReference>
<dbReference type="PANTHER" id="PTHR21266:SF59">
    <property type="entry name" value="BLR4922 PROTEIN"/>
    <property type="match status" value="1"/>
</dbReference>
<dbReference type="AlphaFoldDB" id="A0A2N8KTR0"/>
<gene>
    <name evidence="8" type="ORF">C1O66_04375</name>
</gene>
<evidence type="ECO:0000256" key="2">
    <source>
        <dbReference type="ARBA" id="ARBA00022723"/>
    </source>
</evidence>
<evidence type="ECO:0000313" key="9">
    <source>
        <dbReference type="Proteomes" id="UP000235916"/>
    </source>
</evidence>
<dbReference type="EMBL" id="POSP01000003">
    <property type="protein sequence ID" value="PND36847.1"/>
    <property type="molecule type" value="Genomic_DNA"/>
</dbReference>
<keyword evidence="1" id="KW-0001">2Fe-2S</keyword>
<dbReference type="Pfam" id="PF00355">
    <property type="entry name" value="Rieske"/>
    <property type="match status" value="1"/>
</dbReference>
<dbReference type="InterPro" id="IPR050584">
    <property type="entry name" value="Cholesterol_7-desaturase"/>
</dbReference>
<name>A0A2N8KTR0_9BURK</name>
<dbReference type="RefSeq" id="WP_102766769.1">
    <property type="nucleotide sequence ID" value="NZ_CP124551.1"/>
</dbReference>
<evidence type="ECO:0000256" key="4">
    <source>
        <dbReference type="ARBA" id="ARBA00023004"/>
    </source>
</evidence>
<feature type="domain" description="Rieske" evidence="7">
    <location>
        <begin position="6"/>
        <end position="111"/>
    </location>
</feature>
<proteinExistence type="predicted"/>
<keyword evidence="5" id="KW-0411">Iron-sulfur</keyword>
<protein>
    <submittedName>
        <fullName evidence="8">Oxidase</fullName>
    </submittedName>
</protein>
<dbReference type="GO" id="GO:0016491">
    <property type="term" value="F:oxidoreductase activity"/>
    <property type="evidence" value="ECO:0007669"/>
    <property type="project" value="UniProtKB-KW"/>
</dbReference>
<keyword evidence="2" id="KW-0479">Metal-binding</keyword>
<feature type="compositionally biased region" description="Low complexity" evidence="6">
    <location>
        <begin position="347"/>
        <end position="361"/>
    </location>
</feature>
<dbReference type="SUPFAM" id="SSF50022">
    <property type="entry name" value="ISP domain"/>
    <property type="match status" value="1"/>
</dbReference>
<keyword evidence="3" id="KW-0560">Oxidoreductase</keyword>
<keyword evidence="9" id="KW-1185">Reference proteome</keyword>
<comment type="caution">
    <text evidence="8">The sequence shown here is derived from an EMBL/GenBank/DDBJ whole genome shotgun (WGS) entry which is preliminary data.</text>
</comment>
<dbReference type="GO" id="GO:0046872">
    <property type="term" value="F:metal ion binding"/>
    <property type="evidence" value="ECO:0007669"/>
    <property type="project" value="UniProtKB-KW"/>
</dbReference>